<dbReference type="KEGG" id="malk:MalAC0309_1215"/>
<organism evidence="7 8">
    <name type="scientific">Microcella alkaliphila</name>
    <dbReference type="NCBI Taxonomy" id="279828"/>
    <lineage>
        <taxon>Bacteria</taxon>
        <taxon>Bacillati</taxon>
        <taxon>Actinomycetota</taxon>
        <taxon>Actinomycetes</taxon>
        <taxon>Micrococcales</taxon>
        <taxon>Microbacteriaceae</taxon>
        <taxon>Microcella</taxon>
    </lineage>
</organism>
<dbReference type="EMBL" id="AP017315">
    <property type="protein sequence ID" value="BAU32072.1"/>
    <property type="molecule type" value="Genomic_DNA"/>
</dbReference>
<sequence>MSQFSQPRALARGDKVGKFDCGVDSLNSWSRTLALHNQESGASRTFITLDDEGRIAGFYSLSSFSVVKAEVGDAGAGMPDPIPATLIGRLAVHVEHRGEGLGVSLLRDAVERAIRVSLDIGSAAIVAHARDESVVGFYEQFGFARLGGDTKTLMIPMADALATIRSLEAGS</sequence>
<dbReference type="Pfam" id="PF00583">
    <property type="entry name" value="Acetyltransf_1"/>
    <property type="match status" value="1"/>
</dbReference>
<keyword evidence="3 7" id="KW-0808">Transferase</keyword>
<protein>
    <submittedName>
        <fullName evidence="7">Hstone acetyltransferase HPA2</fullName>
    </submittedName>
</protein>
<dbReference type="AlphaFoldDB" id="A0A0U4WWF0"/>
<dbReference type="Proteomes" id="UP000218965">
    <property type="component" value="Chromosome"/>
</dbReference>
<feature type="domain" description="N-acetyltransferase" evidence="6">
    <location>
        <begin position="5"/>
        <end position="162"/>
    </location>
</feature>
<dbReference type="SUPFAM" id="SSF55729">
    <property type="entry name" value="Acyl-CoA N-acyltransferases (Nat)"/>
    <property type="match status" value="1"/>
</dbReference>
<dbReference type="Gene3D" id="3.40.630.30">
    <property type="match status" value="1"/>
</dbReference>
<reference evidence="7 8" key="2">
    <citation type="submission" date="2016-01" db="EMBL/GenBank/DDBJ databases">
        <title>Microcella alkaliphila JAM AC0309 whole genome shotgun sequence.</title>
        <authorList>
            <person name="Kurata A."/>
            <person name="Hirose Y."/>
            <person name="Kishimoto N."/>
            <person name="Kobayashi T."/>
        </authorList>
    </citation>
    <scope>NUCLEOTIDE SEQUENCE [LARGE SCALE GENOMIC DNA]</scope>
    <source>
        <strain evidence="7 8">JAM AC0309</strain>
    </source>
</reference>
<evidence type="ECO:0000256" key="3">
    <source>
        <dbReference type="ARBA" id="ARBA00022679"/>
    </source>
</evidence>
<accession>A0A0U4WWF0</accession>
<dbReference type="PANTHER" id="PTHR36449:SF1">
    <property type="entry name" value="ACETYLTRANSFERASE"/>
    <property type="match status" value="1"/>
</dbReference>
<proteinExistence type="predicted"/>
<dbReference type="InterPro" id="IPR000182">
    <property type="entry name" value="GNAT_dom"/>
</dbReference>
<dbReference type="OrthoDB" id="9799147at2"/>
<dbReference type="GO" id="GO:0016747">
    <property type="term" value="F:acyltransferase activity, transferring groups other than amino-acyl groups"/>
    <property type="evidence" value="ECO:0007669"/>
    <property type="project" value="InterPro"/>
</dbReference>
<keyword evidence="1" id="KW-0678">Repressor</keyword>
<name>A0A0U4WWF0_9MICO</name>
<dbReference type="InterPro" id="IPR016181">
    <property type="entry name" value="Acyl_CoA_acyltransferase"/>
</dbReference>
<keyword evidence="4" id="KW-0012">Acyltransferase</keyword>
<gene>
    <name evidence="7" type="ORF">MalAC0309_1215</name>
</gene>
<evidence type="ECO:0000313" key="7">
    <source>
        <dbReference type="EMBL" id="BAU32072.1"/>
    </source>
</evidence>
<evidence type="ECO:0000256" key="1">
    <source>
        <dbReference type="ARBA" id="ARBA00022491"/>
    </source>
</evidence>
<dbReference type="PANTHER" id="PTHR36449">
    <property type="entry name" value="ACETYLTRANSFERASE-RELATED"/>
    <property type="match status" value="1"/>
</dbReference>
<evidence type="ECO:0000256" key="5">
    <source>
        <dbReference type="ARBA" id="ARBA00049880"/>
    </source>
</evidence>
<evidence type="ECO:0000313" key="8">
    <source>
        <dbReference type="Proteomes" id="UP000218965"/>
    </source>
</evidence>
<evidence type="ECO:0000256" key="4">
    <source>
        <dbReference type="ARBA" id="ARBA00023315"/>
    </source>
</evidence>
<comment type="catalytic activity">
    <reaction evidence="5">
        <text>glycyl-tRNA(Gly) + acetyl-CoA = N-acetylglycyl-tRNA(Gly) + CoA + H(+)</text>
        <dbReference type="Rhea" id="RHEA:81867"/>
        <dbReference type="Rhea" id="RHEA-COMP:9683"/>
        <dbReference type="Rhea" id="RHEA-COMP:19766"/>
        <dbReference type="ChEBI" id="CHEBI:15378"/>
        <dbReference type="ChEBI" id="CHEBI:57287"/>
        <dbReference type="ChEBI" id="CHEBI:57288"/>
        <dbReference type="ChEBI" id="CHEBI:78522"/>
        <dbReference type="ChEBI" id="CHEBI:232036"/>
    </reaction>
</comment>
<keyword evidence="2" id="KW-1277">Toxin-antitoxin system</keyword>
<evidence type="ECO:0000259" key="6">
    <source>
        <dbReference type="PROSITE" id="PS51186"/>
    </source>
</evidence>
<evidence type="ECO:0000256" key="2">
    <source>
        <dbReference type="ARBA" id="ARBA00022649"/>
    </source>
</evidence>
<dbReference type="CDD" id="cd04301">
    <property type="entry name" value="NAT_SF"/>
    <property type="match status" value="1"/>
</dbReference>
<reference evidence="8" key="1">
    <citation type="submission" date="2015-12" db="EMBL/GenBank/DDBJ databases">
        <authorList>
            <person name="Shamseldin A."/>
            <person name="Moawad H."/>
            <person name="Abd El-Rahim W.M."/>
            <person name="Sadowsky M.J."/>
        </authorList>
    </citation>
    <scope>NUCLEOTIDE SEQUENCE [LARGE SCALE GENOMIC DNA]</scope>
    <source>
        <strain evidence="8">JAM AC0309</strain>
    </source>
</reference>
<dbReference type="PROSITE" id="PS51186">
    <property type="entry name" value="GNAT"/>
    <property type="match status" value="1"/>
</dbReference>